<dbReference type="SFLD" id="SFLDG01018">
    <property type="entry name" value="Squalene/Phytoene_Synthase_Lik"/>
    <property type="match status" value="1"/>
</dbReference>
<dbReference type="SFLD" id="SFLDS00005">
    <property type="entry name" value="Isoprenoid_Synthase_Type_I"/>
    <property type="match status" value="1"/>
</dbReference>
<protein>
    <submittedName>
        <fullName evidence="2">Phytoene/squalene synthase family protein</fullName>
    </submittedName>
</protein>
<dbReference type="Gene3D" id="1.10.600.10">
    <property type="entry name" value="Farnesyl Diphosphate Synthase"/>
    <property type="match status" value="1"/>
</dbReference>
<evidence type="ECO:0000256" key="1">
    <source>
        <dbReference type="ARBA" id="ARBA00022679"/>
    </source>
</evidence>
<organism evidence="2 3">
    <name type="scientific">Parasphingorhabdus halotolerans</name>
    <dbReference type="NCBI Taxonomy" id="2725558"/>
    <lineage>
        <taxon>Bacteria</taxon>
        <taxon>Pseudomonadati</taxon>
        <taxon>Pseudomonadota</taxon>
        <taxon>Alphaproteobacteria</taxon>
        <taxon>Sphingomonadales</taxon>
        <taxon>Sphingomonadaceae</taxon>
        <taxon>Parasphingorhabdus</taxon>
    </lineage>
</organism>
<dbReference type="PANTHER" id="PTHR31480">
    <property type="entry name" value="BIFUNCTIONAL LYCOPENE CYCLASE/PHYTOENE SYNTHASE"/>
    <property type="match status" value="1"/>
</dbReference>
<dbReference type="InterPro" id="IPR044843">
    <property type="entry name" value="Trans_IPPS_bact-type"/>
</dbReference>
<dbReference type="Pfam" id="PF00494">
    <property type="entry name" value="SQS_PSY"/>
    <property type="match status" value="1"/>
</dbReference>
<reference evidence="2 3" key="1">
    <citation type="submission" date="2020-04" db="EMBL/GenBank/DDBJ databases">
        <title>Genome sequence for Sphingorhabdus sp. strain M1.</title>
        <authorList>
            <person name="Park S.-J."/>
        </authorList>
    </citation>
    <scope>NUCLEOTIDE SEQUENCE [LARGE SCALE GENOMIC DNA]</scope>
    <source>
        <strain evidence="2 3">JK6</strain>
    </source>
</reference>
<dbReference type="InterPro" id="IPR008949">
    <property type="entry name" value="Isoprenoid_synthase_dom_sf"/>
</dbReference>
<dbReference type="GO" id="GO:0051996">
    <property type="term" value="F:squalene synthase [NAD(P)H] activity"/>
    <property type="evidence" value="ECO:0007669"/>
    <property type="project" value="InterPro"/>
</dbReference>
<sequence>MNRKNLVLYAKSTIDRGSKSFAAASKLFGKKTRERVWLLYAWCRECDDLADGQMLGGRMSAVPDPKKAVAATRMLTRRAHGGEKTGKPAFDAFGVVSQECGIPLEFANDVIDGFVLDADAWRPETEDDLYQYCYHVAGAVGCMMAIVMGVPKGDNDTLDRACDLGLAFQLANIARDVAEDNEAGRCYLPVDWIAEVRLNPDDLMNINRRDALVILIDRLCDSAELYEASARVGAAQLPFRSRWAVLAAAGIYGDIARQVRVSQGGSLAQRIYTTKTTKAGWVAKALWQAMFKSPYVDRSSLWSRNSLANRNEAIGNSAQRAVAR</sequence>
<dbReference type="GO" id="GO:0016117">
    <property type="term" value="P:carotenoid biosynthetic process"/>
    <property type="evidence" value="ECO:0007669"/>
    <property type="project" value="UniProtKB-ARBA"/>
</dbReference>
<dbReference type="RefSeq" id="WP_168818544.1">
    <property type="nucleotide sequence ID" value="NZ_CP051217.1"/>
</dbReference>
<dbReference type="KEGG" id="phao:HF685_04910"/>
<dbReference type="CDD" id="cd00683">
    <property type="entry name" value="Trans_IPPS_HH"/>
    <property type="match status" value="1"/>
</dbReference>
<gene>
    <name evidence="2" type="ORF">HF685_04910</name>
</gene>
<dbReference type="InterPro" id="IPR002060">
    <property type="entry name" value="Squ/phyt_synthse"/>
</dbReference>
<dbReference type="AlphaFoldDB" id="A0A6H2DJ53"/>
<keyword evidence="3" id="KW-1185">Reference proteome</keyword>
<proteinExistence type="predicted"/>
<accession>A0A6H2DJ53</accession>
<dbReference type="EMBL" id="CP051217">
    <property type="protein sequence ID" value="QJB68702.1"/>
    <property type="molecule type" value="Genomic_DNA"/>
</dbReference>
<name>A0A6H2DJ53_9SPHN</name>
<dbReference type="SUPFAM" id="SSF48576">
    <property type="entry name" value="Terpenoid synthases"/>
    <property type="match status" value="1"/>
</dbReference>
<dbReference type="InterPro" id="IPR033904">
    <property type="entry name" value="Trans_IPPS_HH"/>
</dbReference>
<dbReference type="PROSITE" id="PS01044">
    <property type="entry name" value="SQUALEN_PHYTOEN_SYN_1"/>
    <property type="match status" value="1"/>
</dbReference>
<dbReference type="Proteomes" id="UP000501600">
    <property type="component" value="Chromosome"/>
</dbReference>
<dbReference type="GO" id="GO:0004311">
    <property type="term" value="F:geranylgeranyl diphosphate synthase activity"/>
    <property type="evidence" value="ECO:0007669"/>
    <property type="project" value="InterPro"/>
</dbReference>
<evidence type="ECO:0000313" key="3">
    <source>
        <dbReference type="Proteomes" id="UP000501600"/>
    </source>
</evidence>
<dbReference type="InterPro" id="IPR019845">
    <property type="entry name" value="Squalene/phytoene_synthase_CS"/>
</dbReference>
<keyword evidence="1" id="KW-0808">Transferase</keyword>
<dbReference type="PROSITE" id="PS01045">
    <property type="entry name" value="SQUALEN_PHYTOEN_SYN_2"/>
    <property type="match status" value="1"/>
</dbReference>
<dbReference type="SFLD" id="SFLDG01212">
    <property type="entry name" value="Phytoene_synthase_like"/>
    <property type="match status" value="1"/>
</dbReference>
<evidence type="ECO:0000313" key="2">
    <source>
        <dbReference type="EMBL" id="QJB68702.1"/>
    </source>
</evidence>